<name>A0A066YWR9_9ACTN</name>
<dbReference type="PATRIC" id="fig|1348663.4.peg.5692"/>
<feature type="region of interest" description="Disordered" evidence="1">
    <location>
        <begin position="1"/>
        <end position="51"/>
    </location>
</feature>
<accession>A0A066YWR9</accession>
<proteinExistence type="predicted"/>
<dbReference type="EMBL" id="JNBY01000112">
    <property type="protein sequence ID" value="KDN82375.1"/>
    <property type="molecule type" value="Genomic_DNA"/>
</dbReference>
<keyword evidence="3" id="KW-1185">Reference proteome</keyword>
<gene>
    <name evidence="2" type="ORF">KCH_58820</name>
</gene>
<organism evidence="2 3">
    <name type="scientific">Kitasatospora cheerisanensis KCTC 2395</name>
    <dbReference type="NCBI Taxonomy" id="1348663"/>
    <lineage>
        <taxon>Bacteria</taxon>
        <taxon>Bacillati</taxon>
        <taxon>Actinomycetota</taxon>
        <taxon>Actinomycetes</taxon>
        <taxon>Kitasatosporales</taxon>
        <taxon>Streptomycetaceae</taxon>
        <taxon>Kitasatospora</taxon>
    </lineage>
</organism>
<sequence length="51" mass="5352">MFGVVRPGRRAAADGLTLSGPLVRPRSPPLRPPLSGAPAPRCNGPRRGRLP</sequence>
<evidence type="ECO:0000313" key="2">
    <source>
        <dbReference type="EMBL" id="KDN82375.1"/>
    </source>
</evidence>
<protein>
    <submittedName>
        <fullName evidence="2">Uncharacterized protein</fullName>
    </submittedName>
</protein>
<dbReference type="HOGENOM" id="CLU_3099819_0_0_11"/>
<dbReference type="Proteomes" id="UP000027178">
    <property type="component" value="Unassembled WGS sequence"/>
</dbReference>
<evidence type="ECO:0000256" key="1">
    <source>
        <dbReference type="SAM" id="MobiDB-lite"/>
    </source>
</evidence>
<comment type="caution">
    <text evidence="2">The sequence shown here is derived from an EMBL/GenBank/DDBJ whole genome shotgun (WGS) entry which is preliminary data.</text>
</comment>
<dbReference type="AlphaFoldDB" id="A0A066YWR9"/>
<reference evidence="2 3" key="1">
    <citation type="submission" date="2014-05" db="EMBL/GenBank/DDBJ databases">
        <title>Draft Genome Sequence of Kitasatospora cheerisanensis KCTC 2395.</title>
        <authorList>
            <person name="Nam D.H."/>
        </authorList>
    </citation>
    <scope>NUCLEOTIDE SEQUENCE [LARGE SCALE GENOMIC DNA]</scope>
    <source>
        <strain evidence="2 3">KCTC 2395</strain>
    </source>
</reference>
<evidence type="ECO:0000313" key="3">
    <source>
        <dbReference type="Proteomes" id="UP000027178"/>
    </source>
</evidence>